<dbReference type="AlphaFoldDB" id="A0A852ZHM7"/>
<dbReference type="PANTHER" id="PTHR43649:SF34">
    <property type="entry name" value="ABC TRANSPORTER PERIPLASMIC-BINDING PROTEIN YCJN-RELATED"/>
    <property type="match status" value="1"/>
</dbReference>
<keyword evidence="2" id="KW-0813">Transport</keyword>
<evidence type="ECO:0000256" key="3">
    <source>
        <dbReference type="ARBA" id="ARBA00022729"/>
    </source>
</evidence>
<dbReference type="InterPro" id="IPR006059">
    <property type="entry name" value="SBP"/>
</dbReference>
<dbReference type="InterPro" id="IPR019546">
    <property type="entry name" value="TAT_signal_bac_arc"/>
</dbReference>
<dbReference type="SUPFAM" id="SSF53850">
    <property type="entry name" value="Periplasmic binding protein-like II"/>
    <property type="match status" value="1"/>
</dbReference>
<protein>
    <submittedName>
        <fullName evidence="5">Multiple sugar transport system substrate-binding protein</fullName>
    </submittedName>
</protein>
<keyword evidence="3" id="KW-0732">Signal</keyword>
<evidence type="ECO:0000256" key="4">
    <source>
        <dbReference type="SAM" id="MobiDB-lite"/>
    </source>
</evidence>
<evidence type="ECO:0000313" key="6">
    <source>
        <dbReference type="Proteomes" id="UP000579605"/>
    </source>
</evidence>
<feature type="compositionally biased region" description="Low complexity" evidence="4">
    <location>
        <begin position="16"/>
        <end position="29"/>
    </location>
</feature>
<keyword evidence="6" id="KW-1185">Reference proteome</keyword>
<dbReference type="PANTHER" id="PTHR43649">
    <property type="entry name" value="ARABINOSE-BINDING PROTEIN-RELATED"/>
    <property type="match status" value="1"/>
</dbReference>
<dbReference type="NCBIfam" id="TIGR01409">
    <property type="entry name" value="TAT_signal_seq"/>
    <property type="match status" value="1"/>
</dbReference>
<evidence type="ECO:0000256" key="2">
    <source>
        <dbReference type="ARBA" id="ARBA00022448"/>
    </source>
</evidence>
<proteinExistence type="inferred from homology"/>
<accession>A0A852ZHM7</accession>
<dbReference type="PROSITE" id="PS51318">
    <property type="entry name" value="TAT"/>
    <property type="match status" value="1"/>
</dbReference>
<comment type="caution">
    <text evidence="5">The sequence shown here is derived from an EMBL/GenBank/DDBJ whole genome shotgun (WGS) entry which is preliminary data.</text>
</comment>
<evidence type="ECO:0000256" key="1">
    <source>
        <dbReference type="ARBA" id="ARBA00008520"/>
    </source>
</evidence>
<sequence>MTEPTGPTRRGHGTRGPHATQAPFAARAARPSRRDVLRLAGAGVGAGVLGSAGLAGCGFGSPANNGGDDSAAKKVSGGFDWKKHKGTTLRLLMNKHPYTDALKAHRGEFQDKTGIKLAIDEFPESNYFDKVTLELKSRQGNYDAFMLGAYMVWQYGPPGYLEDLGPWMHNSSATHAEFEPGDFFPNLIKAGQWNFVNGAPLGGKQQWMLPWGFETNTICYRSDVFAKLGLKPAESFDDLIELARTLKAKAPGAGFDGMYGIAVRGSREWATIHPGFMTMYSREGLKDFRVEGKKLVPTMNTPDAADFTSRWAKMVRDAGPSGWTSYTWYQASSDLGAGKAAMLFDADTASYFQNTDTPAAGKLAWHPGPKGKDGSLATNMWIWSLAMNSSSKKKPAAWWFLQWATSKEHLLWAATKQQHIDAVRQSVADDPAYKDRLKAVPGFLDTFQAVIDQTKIQFTPQRNFFDATTSWAAALQEIYGGADAKVTLDKLAKDLEPRVNG</sequence>
<reference evidence="5 6" key="1">
    <citation type="submission" date="2020-07" db="EMBL/GenBank/DDBJ databases">
        <title>Sequencing the genomes of 1000 actinobacteria strains.</title>
        <authorList>
            <person name="Klenk H.-P."/>
        </authorList>
    </citation>
    <scope>NUCLEOTIDE SEQUENCE [LARGE SCALE GENOMIC DNA]</scope>
    <source>
        <strain evidence="5 6">DSM 18448</strain>
    </source>
</reference>
<feature type="region of interest" description="Disordered" evidence="4">
    <location>
        <begin position="1"/>
        <end position="30"/>
    </location>
</feature>
<evidence type="ECO:0000313" key="5">
    <source>
        <dbReference type="EMBL" id="NYH89109.1"/>
    </source>
</evidence>
<dbReference type="InterPro" id="IPR050490">
    <property type="entry name" value="Bact_solute-bd_prot1"/>
</dbReference>
<dbReference type="InterPro" id="IPR006311">
    <property type="entry name" value="TAT_signal"/>
</dbReference>
<organism evidence="5 6">
    <name type="scientific">Actinopolymorpha rutila</name>
    <dbReference type="NCBI Taxonomy" id="446787"/>
    <lineage>
        <taxon>Bacteria</taxon>
        <taxon>Bacillati</taxon>
        <taxon>Actinomycetota</taxon>
        <taxon>Actinomycetes</taxon>
        <taxon>Propionibacteriales</taxon>
        <taxon>Actinopolymorphaceae</taxon>
        <taxon>Actinopolymorpha</taxon>
    </lineage>
</organism>
<comment type="similarity">
    <text evidence="1">Belongs to the bacterial solute-binding protein 1 family.</text>
</comment>
<dbReference type="RefSeq" id="WP_179786904.1">
    <property type="nucleotide sequence ID" value="NZ_BAAARR010000002.1"/>
</dbReference>
<dbReference type="Pfam" id="PF01547">
    <property type="entry name" value="SBP_bac_1"/>
    <property type="match status" value="1"/>
</dbReference>
<dbReference type="EMBL" id="JACBZH010000001">
    <property type="protein sequence ID" value="NYH89109.1"/>
    <property type="molecule type" value="Genomic_DNA"/>
</dbReference>
<name>A0A852ZHM7_9ACTN</name>
<gene>
    <name evidence="5" type="ORF">F4554_001747</name>
</gene>
<keyword evidence="5" id="KW-0762">Sugar transport</keyword>
<dbReference type="Gene3D" id="3.40.190.10">
    <property type="entry name" value="Periplasmic binding protein-like II"/>
    <property type="match status" value="2"/>
</dbReference>
<dbReference type="Proteomes" id="UP000579605">
    <property type="component" value="Unassembled WGS sequence"/>
</dbReference>